<evidence type="ECO:0000313" key="4">
    <source>
        <dbReference type="EMBL" id="KAK9158904.1"/>
    </source>
</evidence>
<dbReference type="EMBL" id="JBBNAG010000006">
    <property type="protein sequence ID" value="KAK9126853.1"/>
    <property type="molecule type" value="Genomic_DNA"/>
</dbReference>
<dbReference type="AlphaFoldDB" id="A0AAP0J2X5"/>
<evidence type="ECO:0000313" key="2">
    <source>
        <dbReference type="EMBL" id="KAK9126627.1"/>
    </source>
</evidence>
<reference evidence="2 5" key="1">
    <citation type="submission" date="2024-01" db="EMBL/GenBank/DDBJ databases">
        <title>Genome assemblies of Stephania.</title>
        <authorList>
            <person name="Yang L."/>
        </authorList>
    </citation>
    <scope>NUCLEOTIDE SEQUENCE [LARGE SCALE GENOMIC DNA]</scope>
    <source>
        <strain evidence="2">JXDWG</strain>
        <tissue evidence="2">Leaf</tissue>
    </source>
</reference>
<keyword evidence="5" id="KW-1185">Reference proteome</keyword>
<accession>A0AAP0J2X5</accession>
<protein>
    <submittedName>
        <fullName evidence="2">Uncharacterized protein</fullName>
    </submittedName>
</protein>
<dbReference type="EMBL" id="JBBNAG010000002">
    <property type="protein sequence ID" value="KAK9158904.1"/>
    <property type="molecule type" value="Genomic_DNA"/>
</dbReference>
<name>A0AAP0J2X5_9MAGN</name>
<sequence>MAGGDTPAISTSTGSASMAEPLHGHHGRHFDHPTINNVNGLPPPRFSRAPALFFFFLLSSSSSVSPPPGLMSVRCEKERCGRVYVREKVR</sequence>
<evidence type="ECO:0000313" key="5">
    <source>
        <dbReference type="Proteomes" id="UP001419268"/>
    </source>
</evidence>
<dbReference type="Proteomes" id="UP001419268">
    <property type="component" value="Unassembled WGS sequence"/>
</dbReference>
<evidence type="ECO:0000256" key="1">
    <source>
        <dbReference type="SAM" id="MobiDB-lite"/>
    </source>
</evidence>
<gene>
    <name evidence="4" type="ORF">Scep_005478</name>
    <name evidence="2" type="ORF">Scep_015473</name>
    <name evidence="3" type="ORF">Scep_015699</name>
</gene>
<evidence type="ECO:0000313" key="3">
    <source>
        <dbReference type="EMBL" id="KAK9126853.1"/>
    </source>
</evidence>
<dbReference type="EMBL" id="JBBNAG010000006">
    <property type="protein sequence ID" value="KAK9126627.1"/>
    <property type="molecule type" value="Genomic_DNA"/>
</dbReference>
<proteinExistence type="predicted"/>
<comment type="caution">
    <text evidence="2">The sequence shown here is derived from an EMBL/GenBank/DDBJ whole genome shotgun (WGS) entry which is preliminary data.</text>
</comment>
<feature type="region of interest" description="Disordered" evidence="1">
    <location>
        <begin position="1"/>
        <end position="36"/>
    </location>
</feature>
<organism evidence="2 5">
    <name type="scientific">Stephania cephalantha</name>
    <dbReference type="NCBI Taxonomy" id="152367"/>
    <lineage>
        <taxon>Eukaryota</taxon>
        <taxon>Viridiplantae</taxon>
        <taxon>Streptophyta</taxon>
        <taxon>Embryophyta</taxon>
        <taxon>Tracheophyta</taxon>
        <taxon>Spermatophyta</taxon>
        <taxon>Magnoliopsida</taxon>
        <taxon>Ranunculales</taxon>
        <taxon>Menispermaceae</taxon>
        <taxon>Menispermoideae</taxon>
        <taxon>Cissampelideae</taxon>
        <taxon>Stephania</taxon>
    </lineage>
</organism>